<sequence>MPFLRQSVQLRDSASILPFPTTRRALFGSIQFVCARRRLCCDHLPNFVWKRFSTSIVFRGIFLLLLGGWSSADLPWSEIQAPSIILKLSSLTLVIRTNALTGHGHQGFLFHKGAILRLFVQPPTCRKARLDHTEYNIVLPLKSLILLDCFPPILLSSTFDVPPLRGSS</sequence>
<reference evidence="1" key="1">
    <citation type="submission" date="2022-07" db="EMBL/GenBank/DDBJ databases">
        <title>Genome Sequence of Physisporinus lineatus.</title>
        <authorList>
            <person name="Buettner E."/>
        </authorList>
    </citation>
    <scope>NUCLEOTIDE SEQUENCE</scope>
    <source>
        <strain evidence="1">VT162</strain>
    </source>
</reference>
<dbReference type="Proteomes" id="UP001212997">
    <property type="component" value="Unassembled WGS sequence"/>
</dbReference>
<proteinExistence type="predicted"/>
<gene>
    <name evidence="1" type="ORF">NLI96_g11944</name>
</gene>
<evidence type="ECO:0000313" key="1">
    <source>
        <dbReference type="EMBL" id="KAJ3475277.1"/>
    </source>
</evidence>
<name>A0AAD5Y814_9APHY</name>
<evidence type="ECO:0000313" key="2">
    <source>
        <dbReference type="Proteomes" id="UP001212997"/>
    </source>
</evidence>
<organism evidence="1 2">
    <name type="scientific">Meripilus lineatus</name>
    <dbReference type="NCBI Taxonomy" id="2056292"/>
    <lineage>
        <taxon>Eukaryota</taxon>
        <taxon>Fungi</taxon>
        <taxon>Dikarya</taxon>
        <taxon>Basidiomycota</taxon>
        <taxon>Agaricomycotina</taxon>
        <taxon>Agaricomycetes</taxon>
        <taxon>Polyporales</taxon>
        <taxon>Meripilaceae</taxon>
        <taxon>Meripilus</taxon>
    </lineage>
</organism>
<dbReference type="AlphaFoldDB" id="A0AAD5Y814"/>
<dbReference type="EMBL" id="JANAWD010000884">
    <property type="protein sequence ID" value="KAJ3475277.1"/>
    <property type="molecule type" value="Genomic_DNA"/>
</dbReference>
<accession>A0AAD5Y814</accession>
<comment type="caution">
    <text evidence="1">The sequence shown here is derived from an EMBL/GenBank/DDBJ whole genome shotgun (WGS) entry which is preliminary data.</text>
</comment>
<keyword evidence="2" id="KW-1185">Reference proteome</keyword>
<protein>
    <submittedName>
        <fullName evidence="1">Uncharacterized protein</fullName>
    </submittedName>
</protein>